<dbReference type="RefSeq" id="WP_133264377.1">
    <property type="nucleotide sequence ID" value="NZ_JAGYGP010000001.1"/>
</dbReference>
<dbReference type="Proteomes" id="UP000295681">
    <property type="component" value="Unassembled WGS sequence"/>
</dbReference>
<evidence type="ECO:0000256" key="7">
    <source>
        <dbReference type="SAM" id="Phobius"/>
    </source>
</evidence>
<feature type="transmembrane region" description="Helical" evidence="7">
    <location>
        <begin position="163"/>
        <end position="185"/>
    </location>
</feature>
<feature type="transmembrane region" description="Helical" evidence="7">
    <location>
        <begin position="129"/>
        <end position="151"/>
    </location>
</feature>
<proteinExistence type="predicted"/>
<keyword evidence="6 7" id="KW-0472">Membrane</keyword>
<dbReference type="GO" id="GO:0015297">
    <property type="term" value="F:antiporter activity"/>
    <property type="evidence" value="ECO:0007669"/>
    <property type="project" value="InterPro"/>
</dbReference>
<dbReference type="Pfam" id="PF01554">
    <property type="entry name" value="MatE"/>
    <property type="match status" value="2"/>
</dbReference>
<evidence type="ECO:0000256" key="3">
    <source>
        <dbReference type="ARBA" id="ARBA00022475"/>
    </source>
</evidence>
<feature type="transmembrane region" description="Helical" evidence="7">
    <location>
        <begin position="12"/>
        <end position="30"/>
    </location>
</feature>
<organism evidence="8 9">
    <name type="scientific">Leuconostoc fallax</name>
    <dbReference type="NCBI Taxonomy" id="1251"/>
    <lineage>
        <taxon>Bacteria</taxon>
        <taxon>Bacillati</taxon>
        <taxon>Bacillota</taxon>
        <taxon>Bacilli</taxon>
        <taxon>Lactobacillales</taxon>
        <taxon>Lactobacillaceae</taxon>
        <taxon>Leuconostoc</taxon>
    </lineage>
</organism>
<dbReference type="PANTHER" id="PTHR43549">
    <property type="entry name" value="MULTIDRUG RESISTANCE PROTEIN YPNP-RELATED"/>
    <property type="match status" value="1"/>
</dbReference>
<evidence type="ECO:0000256" key="2">
    <source>
        <dbReference type="ARBA" id="ARBA00022448"/>
    </source>
</evidence>
<reference evidence="8 9" key="1">
    <citation type="journal article" date="2019" name="Appl. Microbiol. Biotechnol.">
        <title>Uncovering carbohydrate metabolism through a genotype-phenotype association study of 56 lactic acid bacteria genomes.</title>
        <authorList>
            <person name="Buron-Moles G."/>
            <person name="Chailyan A."/>
            <person name="Dolejs I."/>
            <person name="Forster J."/>
            <person name="Miks M.H."/>
        </authorList>
    </citation>
    <scope>NUCLEOTIDE SEQUENCE [LARGE SCALE GENOMIC DNA]</scope>
    <source>
        <strain evidence="8 9">ATCC 700006</strain>
    </source>
</reference>
<feature type="transmembrane region" description="Helical" evidence="7">
    <location>
        <begin position="389"/>
        <end position="412"/>
    </location>
</feature>
<feature type="transmembrane region" description="Helical" evidence="7">
    <location>
        <begin position="50"/>
        <end position="74"/>
    </location>
</feature>
<accession>A0A4R5N7Z1</accession>
<dbReference type="AlphaFoldDB" id="A0A4R5N7Z1"/>
<dbReference type="STRING" id="907931.GCA_000165675_01018"/>
<keyword evidence="4 7" id="KW-0812">Transmembrane</keyword>
<keyword evidence="2" id="KW-0813">Transport</keyword>
<dbReference type="PIRSF" id="PIRSF006603">
    <property type="entry name" value="DinF"/>
    <property type="match status" value="1"/>
</dbReference>
<sequence>MQDLTRGNAAKQILFFTIPLVIGNLFQQLYNFSDTLIVGQTLGVKALAAVGSTGSIMFLVIGFVQGFTAGLSIITAQRFGAQDLPEVKKSMASTLIVSAIGTVVVTTVSLIAVYPLLKIMQTPDDIFNNALTFIGIILAGLFSTMAYNVTANVMRAVGDSRSPLIYLIISMFVNVGLELLFILVFKWGVAGAALATVIAQTLSAVLSFWHIYRFIPMLQIRKSDLKWDFQDIKVHLNAALPMGFQSSIVAIGALVLQGALNTLGTDAVAATTAAQRIDQVATLPLMSFGITMATFVAQNYGAQQYQRILDGVKQSLIMTISLAIILGALEITFGHFLVALFVGRGQHAVLNLAQQYFWANGTFYFFLSALFIIRYVLQGLNDAKTPTYAGVAELVMRAITAIVLVGPFGFFGASLANVLAWVGSLAVMIPSYLKIVNSLRTKISYQKTNNQEL</sequence>
<gene>
    <name evidence="8" type="ORF">C5L23_000335</name>
</gene>
<evidence type="ECO:0000256" key="6">
    <source>
        <dbReference type="ARBA" id="ARBA00023136"/>
    </source>
</evidence>
<comment type="caution">
    <text evidence="8">The sequence shown here is derived from an EMBL/GenBank/DDBJ whole genome shotgun (WGS) entry which is preliminary data.</text>
</comment>
<feature type="transmembrane region" description="Helical" evidence="7">
    <location>
        <begin position="191"/>
        <end position="215"/>
    </location>
</feature>
<dbReference type="GO" id="GO:0005886">
    <property type="term" value="C:plasma membrane"/>
    <property type="evidence" value="ECO:0007669"/>
    <property type="project" value="UniProtKB-SubCell"/>
</dbReference>
<evidence type="ECO:0000313" key="8">
    <source>
        <dbReference type="EMBL" id="TDG68029.1"/>
    </source>
</evidence>
<feature type="transmembrane region" description="Helical" evidence="7">
    <location>
        <begin position="280"/>
        <end position="297"/>
    </location>
</feature>
<keyword evidence="3" id="KW-1003">Cell membrane</keyword>
<evidence type="ECO:0008006" key="10">
    <source>
        <dbReference type="Google" id="ProtNLM"/>
    </source>
</evidence>
<protein>
    <recommendedName>
        <fullName evidence="10">MATE efflux family protein</fullName>
    </recommendedName>
</protein>
<dbReference type="GO" id="GO:0042910">
    <property type="term" value="F:xenobiotic transmembrane transporter activity"/>
    <property type="evidence" value="ECO:0007669"/>
    <property type="project" value="InterPro"/>
</dbReference>
<keyword evidence="9" id="KW-1185">Reference proteome</keyword>
<comment type="subcellular location">
    <subcellularLocation>
        <location evidence="1">Cell membrane</location>
        <topology evidence="1">Multi-pass membrane protein</topology>
    </subcellularLocation>
</comment>
<name>A0A4R5N7Z1_9LACO</name>
<feature type="transmembrane region" description="Helical" evidence="7">
    <location>
        <begin position="355"/>
        <end position="377"/>
    </location>
</feature>
<dbReference type="EMBL" id="PUFI01000014">
    <property type="protein sequence ID" value="TDG68029.1"/>
    <property type="molecule type" value="Genomic_DNA"/>
</dbReference>
<dbReference type="InterPro" id="IPR048279">
    <property type="entry name" value="MdtK-like"/>
</dbReference>
<feature type="transmembrane region" description="Helical" evidence="7">
    <location>
        <begin position="317"/>
        <end position="343"/>
    </location>
</feature>
<dbReference type="PANTHER" id="PTHR43549:SF3">
    <property type="entry name" value="MULTIDRUG RESISTANCE PROTEIN YPNP-RELATED"/>
    <property type="match status" value="1"/>
</dbReference>
<evidence type="ECO:0000313" key="9">
    <source>
        <dbReference type="Proteomes" id="UP000295681"/>
    </source>
</evidence>
<keyword evidence="5 7" id="KW-1133">Transmembrane helix</keyword>
<evidence type="ECO:0000256" key="4">
    <source>
        <dbReference type="ARBA" id="ARBA00022692"/>
    </source>
</evidence>
<dbReference type="InterPro" id="IPR052031">
    <property type="entry name" value="Membrane_Transporter-Flippase"/>
</dbReference>
<evidence type="ECO:0000256" key="1">
    <source>
        <dbReference type="ARBA" id="ARBA00004651"/>
    </source>
</evidence>
<dbReference type="NCBIfam" id="TIGR00797">
    <property type="entry name" value="matE"/>
    <property type="match status" value="1"/>
</dbReference>
<evidence type="ECO:0000256" key="5">
    <source>
        <dbReference type="ARBA" id="ARBA00022989"/>
    </source>
</evidence>
<dbReference type="CDD" id="cd13138">
    <property type="entry name" value="MATE_yoeA_like"/>
    <property type="match status" value="1"/>
</dbReference>
<feature type="transmembrane region" description="Helical" evidence="7">
    <location>
        <begin position="95"/>
        <end position="117"/>
    </location>
</feature>
<dbReference type="InterPro" id="IPR002528">
    <property type="entry name" value="MATE_fam"/>
</dbReference>